<reference evidence="2 3" key="1">
    <citation type="journal article" date="2021" name="Sci. Rep.">
        <title>The distribution of antibiotic resistance genes in chicken gut microbiota commensals.</title>
        <authorList>
            <person name="Juricova H."/>
            <person name="Matiasovicova J."/>
            <person name="Kubasova T."/>
            <person name="Cejkova D."/>
            <person name="Rychlik I."/>
        </authorList>
    </citation>
    <scope>NUCLEOTIDE SEQUENCE [LARGE SCALE GENOMIC DNA]</scope>
    <source>
        <strain evidence="2 3">An768</strain>
    </source>
</reference>
<accession>A0ABS2F957</accession>
<dbReference type="Proteomes" id="UP000782117">
    <property type="component" value="Unassembled WGS sequence"/>
</dbReference>
<comment type="caution">
    <text evidence="2">The sequence shown here is derived from an EMBL/GenBank/DDBJ whole genome shotgun (WGS) entry which is preliminary data.</text>
</comment>
<keyword evidence="3" id="KW-1185">Reference proteome</keyword>
<dbReference type="InterPro" id="IPR004843">
    <property type="entry name" value="Calcineurin-like_PHP"/>
</dbReference>
<organism evidence="2 3">
    <name type="scientific">Bacteroides caecicola</name>
    <dbReference type="NCBI Taxonomy" id="1462569"/>
    <lineage>
        <taxon>Bacteria</taxon>
        <taxon>Pseudomonadati</taxon>
        <taxon>Bacteroidota</taxon>
        <taxon>Bacteroidia</taxon>
        <taxon>Bacteroidales</taxon>
        <taxon>Bacteroidaceae</taxon>
        <taxon>Bacteroides</taxon>
    </lineage>
</organism>
<dbReference type="EMBL" id="JACJKJ010000009">
    <property type="protein sequence ID" value="MBM6806636.1"/>
    <property type="molecule type" value="Genomic_DNA"/>
</dbReference>
<dbReference type="SUPFAM" id="SSF56300">
    <property type="entry name" value="Metallo-dependent phosphatases"/>
    <property type="match status" value="1"/>
</dbReference>
<proteinExistence type="predicted"/>
<evidence type="ECO:0000313" key="2">
    <source>
        <dbReference type="EMBL" id="MBM6806636.1"/>
    </source>
</evidence>
<evidence type="ECO:0000259" key="1">
    <source>
        <dbReference type="Pfam" id="PF00149"/>
    </source>
</evidence>
<dbReference type="RefSeq" id="WP_204500463.1">
    <property type="nucleotide sequence ID" value="NZ_JACJKJ010000009.1"/>
</dbReference>
<dbReference type="Gene3D" id="3.60.21.10">
    <property type="match status" value="1"/>
</dbReference>
<dbReference type="InterPro" id="IPR029052">
    <property type="entry name" value="Metallo-depent_PP-like"/>
</dbReference>
<dbReference type="Pfam" id="PF00149">
    <property type="entry name" value="Metallophos"/>
    <property type="match status" value="1"/>
</dbReference>
<gene>
    <name evidence="2" type="ORF">H6A24_09025</name>
</gene>
<feature type="domain" description="Calcineurin-like phosphoesterase" evidence="1">
    <location>
        <begin position="4"/>
        <end position="72"/>
    </location>
</feature>
<sequence>MSNIITIGDIHGYAKWRDIETDNNETTIVFLGDYLNPYGSYDYDDILNNLADIIDYKRNNMERVILLLGNNDLH</sequence>
<name>A0ABS2F957_9BACE</name>
<protein>
    <submittedName>
        <fullName evidence="2">Metallophosphoesterase</fullName>
    </submittedName>
</protein>
<evidence type="ECO:0000313" key="3">
    <source>
        <dbReference type="Proteomes" id="UP000782117"/>
    </source>
</evidence>